<keyword evidence="4" id="KW-1133">Transmembrane helix</keyword>
<accession>A0A4S1E037</accession>
<feature type="transmembrane region" description="Helical" evidence="4">
    <location>
        <begin position="78"/>
        <end position="98"/>
    </location>
</feature>
<dbReference type="Pfam" id="PF00196">
    <property type="entry name" value="GerE"/>
    <property type="match status" value="1"/>
</dbReference>
<dbReference type="Gene3D" id="1.10.10.10">
    <property type="entry name" value="Winged helix-like DNA-binding domain superfamily/Winged helix DNA-binding domain"/>
    <property type="match status" value="1"/>
</dbReference>
<evidence type="ECO:0000256" key="4">
    <source>
        <dbReference type="SAM" id="Phobius"/>
    </source>
</evidence>
<dbReference type="GO" id="GO:0006355">
    <property type="term" value="P:regulation of DNA-templated transcription"/>
    <property type="evidence" value="ECO:0007669"/>
    <property type="project" value="InterPro"/>
</dbReference>
<keyword evidence="1" id="KW-0805">Transcription regulation</keyword>
<dbReference type="InterPro" id="IPR016032">
    <property type="entry name" value="Sig_transdc_resp-reg_C-effctor"/>
</dbReference>
<dbReference type="PROSITE" id="PS50043">
    <property type="entry name" value="HTH_LUXR_2"/>
    <property type="match status" value="1"/>
</dbReference>
<keyword evidence="4" id="KW-0472">Membrane</keyword>
<keyword evidence="3" id="KW-0804">Transcription</keyword>
<dbReference type="SMART" id="SM00421">
    <property type="entry name" value="HTH_LUXR"/>
    <property type="match status" value="1"/>
</dbReference>
<dbReference type="OrthoDB" id="9797341at2"/>
<evidence type="ECO:0000313" key="7">
    <source>
        <dbReference type="Proteomes" id="UP000307602"/>
    </source>
</evidence>
<evidence type="ECO:0000256" key="2">
    <source>
        <dbReference type="ARBA" id="ARBA00023125"/>
    </source>
</evidence>
<evidence type="ECO:0000313" key="6">
    <source>
        <dbReference type="EMBL" id="TGV04011.1"/>
    </source>
</evidence>
<evidence type="ECO:0000256" key="1">
    <source>
        <dbReference type="ARBA" id="ARBA00023015"/>
    </source>
</evidence>
<dbReference type="CDD" id="cd06170">
    <property type="entry name" value="LuxR_C_like"/>
    <property type="match status" value="1"/>
</dbReference>
<dbReference type="Proteomes" id="UP000307602">
    <property type="component" value="Unassembled WGS sequence"/>
</dbReference>
<feature type="transmembrane region" description="Helical" evidence="4">
    <location>
        <begin position="29"/>
        <end position="46"/>
    </location>
</feature>
<sequence>MTYTKGYRTLFQIFSFERELNKETLFRNILRLSLVACLLTLFMETITPLGNTYLFTLNVLVLSFIALVIHSYRKYETAYHFFSLSMTTGFFIISLSITKIYPSFINLYSLAILFVIAFTPSNGYIIILYLLYFTVLELFLSHHFLSPFFNDSFIYECIYDAIHIVAYNLGIYFIALYFIKFTNKQKDEIDVLKSESDYSINREKVDFFKLSKFETLSTREKEIALLVGEGLTNQEIGDCLFISAETVKTHRKNMKSKLSIKTNKDFFHFALFHKREKSNDPKNRLYN</sequence>
<name>A0A4S1E037_9FLAO</name>
<protein>
    <submittedName>
        <fullName evidence="6">LuxR family transcriptional regulator</fullName>
    </submittedName>
</protein>
<gene>
    <name evidence="6" type="ORF">EM932_04235</name>
</gene>
<keyword evidence="2" id="KW-0238">DNA-binding</keyword>
<dbReference type="AlphaFoldDB" id="A0A4S1E037"/>
<feature type="transmembrane region" description="Helical" evidence="4">
    <location>
        <begin position="53"/>
        <end position="72"/>
    </location>
</feature>
<comment type="caution">
    <text evidence="6">The sequence shown here is derived from an EMBL/GenBank/DDBJ whole genome shotgun (WGS) entry which is preliminary data.</text>
</comment>
<dbReference type="GO" id="GO:0003677">
    <property type="term" value="F:DNA binding"/>
    <property type="evidence" value="ECO:0007669"/>
    <property type="project" value="UniProtKB-KW"/>
</dbReference>
<evidence type="ECO:0000259" key="5">
    <source>
        <dbReference type="PROSITE" id="PS50043"/>
    </source>
</evidence>
<dbReference type="PROSITE" id="PS00622">
    <property type="entry name" value="HTH_LUXR_1"/>
    <property type="match status" value="1"/>
</dbReference>
<keyword evidence="4" id="KW-0812">Transmembrane</keyword>
<feature type="domain" description="HTH luxR-type" evidence="5">
    <location>
        <begin position="209"/>
        <end position="274"/>
    </location>
</feature>
<reference evidence="6 7" key="1">
    <citation type="submission" date="2019-04" db="EMBL/GenBank/DDBJ databases">
        <authorList>
            <person name="Liu A."/>
        </authorList>
    </citation>
    <scope>NUCLEOTIDE SEQUENCE [LARGE SCALE GENOMIC DNA]</scope>
    <source>
        <strain evidence="6 7">RZ03</strain>
    </source>
</reference>
<dbReference type="PRINTS" id="PR00038">
    <property type="entry name" value="HTHLUXR"/>
</dbReference>
<evidence type="ECO:0000256" key="3">
    <source>
        <dbReference type="ARBA" id="ARBA00023163"/>
    </source>
</evidence>
<feature type="transmembrane region" description="Helical" evidence="4">
    <location>
        <begin position="153"/>
        <end position="179"/>
    </location>
</feature>
<dbReference type="PANTHER" id="PTHR44688:SF16">
    <property type="entry name" value="DNA-BINDING TRANSCRIPTIONAL ACTIVATOR DEVR_DOSR"/>
    <property type="match status" value="1"/>
</dbReference>
<proteinExistence type="predicted"/>
<keyword evidence="7" id="KW-1185">Reference proteome</keyword>
<dbReference type="SUPFAM" id="SSF46894">
    <property type="entry name" value="C-terminal effector domain of the bipartite response regulators"/>
    <property type="match status" value="1"/>
</dbReference>
<dbReference type="InterPro" id="IPR036388">
    <property type="entry name" value="WH-like_DNA-bd_sf"/>
</dbReference>
<organism evidence="6 7">
    <name type="scientific">Flavivirga rizhaonensis</name>
    <dbReference type="NCBI Taxonomy" id="2559571"/>
    <lineage>
        <taxon>Bacteria</taxon>
        <taxon>Pseudomonadati</taxon>
        <taxon>Bacteroidota</taxon>
        <taxon>Flavobacteriia</taxon>
        <taxon>Flavobacteriales</taxon>
        <taxon>Flavobacteriaceae</taxon>
        <taxon>Flavivirga</taxon>
    </lineage>
</organism>
<dbReference type="PANTHER" id="PTHR44688">
    <property type="entry name" value="DNA-BINDING TRANSCRIPTIONAL ACTIVATOR DEVR_DOSR"/>
    <property type="match status" value="1"/>
</dbReference>
<dbReference type="EMBL" id="SRSO01000004">
    <property type="protein sequence ID" value="TGV04011.1"/>
    <property type="molecule type" value="Genomic_DNA"/>
</dbReference>
<dbReference type="InterPro" id="IPR000792">
    <property type="entry name" value="Tscrpt_reg_LuxR_C"/>
</dbReference>